<keyword evidence="4" id="KW-0479">Metal-binding</keyword>
<dbReference type="Gene3D" id="3.40.640.10">
    <property type="entry name" value="Type I PLP-dependent aspartate aminotransferase-like (Major domain)"/>
    <property type="match status" value="1"/>
</dbReference>
<dbReference type="EMBL" id="CP091871">
    <property type="protein sequence ID" value="WEU40115.1"/>
    <property type="molecule type" value="Genomic_DNA"/>
</dbReference>
<name>A0AAF0D1V6_ODILC</name>
<evidence type="ECO:0000256" key="5">
    <source>
        <dbReference type="ARBA" id="ARBA00022898"/>
    </source>
</evidence>
<evidence type="ECO:0000256" key="4">
    <source>
        <dbReference type="ARBA" id="ARBA00022723"/>
    </source>
</evidence>
<sequence>MSRVYLDYAGASPVDKRVLEAMKPFILKPGNPLALHEEGQIAKRKIEDARVYISHLINADNPDGVIFTSGATESNNLAIIGMSERLKNEGKHIITSNIEHISVINSLKKLEKNGFEVTRVPVDRDGIIRLDLLEEAIRKDTVLITVQAANSEIGVIQPLDEIGRIAQRHGVVFHCDATAGLGQMPLDVKKANISLLTMSANSIYGPQGVGALYLASGIRPIPQILGGGQQRGFRSGTENLAGIIGMGEAARIAALEMREDWSRLTKFRDRLIKEIPERVRDAYLNGHPVKRTPNNVNFRIDYVEGESIVLSLDILAGIAVSTGASCASLTLEPSHVILALGVPPEKAQGLLQVTMGRFTKEEDVEKLLEALPGVVERLRRMSPLTPANYFSKEG</sequence>
<dbReference type="GO" id="GO:0051536">
    <property type="term" value="F:iron-sulfur cluster binding"/>
    <property type="evidence" value="ECO:0007669"/>
    <property type="project" value="UniProtKB-KW"/>
</dbReference>
<dbReference type="InterPro" id="IPR000192">
    <property type="entry name" value="Aminotrans_V_dom"/>
</dbReference>
<keyword evidence="3" id="KW-0808">Transferase</keyword>
<dbReference type="InterPro" id="IPR015421">
    <property type="entry name" value="PyrdxlP-dep_Trfase_major"/>
</dbReference>
<dbReference type="GO" id="GO:0046872">
    <property type="term" value="F:metal ion binding"/>
    <property type="evidence" value="ECO:0007669"/>
    <property type="project" value="UniProtKB-KW"/>
</dbReference>
<accession>A0AAF0D1V6</accession>
<dbReference type="SUPFAM" id="SSF53383">
    <property type="entry name" value="PLP-dependent transferases"/>
    <property type="match status" value="1"/>
</dbReference>
<gene>
    <name evidence="9" type="ORF">OdinLCB4_006500</name>
</gene>
<dbReference type="AlphaFoldDB" id="A0AAF0D1V6"/>
<evidence type="ECO:0000256" key="3">
    <source>
        <dbReference type="ARBA" id="ARBA00022679"/>
    </source>
</evidence>
<comment type="similarity">
    <text evidence="2">Belongs to the class-V pyridoxal-phosphate-dependent aminotransferase family. NifS/IscS subfamily.</text>
</comment>
<dbReference type="PANTHER" id="PTHR11601:SF34">
    <property type="entry name" value="CYSTEINE DESULFURASE"/>
    <property type="match status" value="1"/>
</dbReference>
<protein>
    <submittedName>
        <fullName evidence="9">Cysteine desulfurase</fullName>
    </submittedName>
</protein>
<reference evidence="9" key="1">
    <citation type="journal article" date="2017" name="Nature">
        <title>Asgard archaea illuminate the origin of eukaryotic cellular complexity.</title>
        <authorList>
            <person name="Zaremba-Niedzwiedzka K."/>
            <person name="Caceres E.F."/>
            <person name="Saw J.H."/>
            <person name="Backstrom D."/>
            <person name="Juzokaite L."/>
            <person name="Vancaester E."/>
            <person name="Seitz K.W."/>
            <person name="Anantharaman K."/>
            <person name="Starnawski P."/>
            <person name="Kjeldsen K.U."/>
            <person name="Scott M.B."/>
            <person name="Nunoura T."/>
            <person name="Banfield J.F."/>
            <person name="Schramm A."/>
            <person name="Baker B.J."/>
            <person name="Spang A."/>
            <person name="Ettema T.J.G."/>
        </authorList>
    </citation>
    <scope>NUCLEOTIDE SEQUENCE</scope>
    <source>
        <strain evidence="9">LCB_4</strain>
    </source>
</reference>
<keyword evidence="7" id="KW-0411">Iron-sulfur</keyword>
<evidence type="ECO:0000313" key="10">
    <source>
        <dbReference type="Proteomes" id="UP000186851"/>
    </source>
</evidence>
<evidence type="ECO:0000256" key="7">
    <source>
        <dbReference type="ARBA" id="ARBA00023014"/>
    </source>
</evidence>
<evidence type="ECO:0000313" key="9">
    <source>
        <dbReference type="EMBL" id="WEU40115.1"/>
    </source>
</evidence>
<keyword evidence="6" id="KW-0408">Iron</keyword>
<dbReference type="InterPro" id="IPR015422">
    <property type="entry name" value="PyrdxlP-dep_Trfase_small"/>
</dbReference>
<evidence type="ECO:0000256" key="6">
    <source>
        <dbReference type="ARBA" id="ARBA00023004"/>
    </source>
</evidence>
<keyword evidence="5" id="KW-0663">Pyridoxal phosphate</keyword>
<dbReference type="InterPro" id="IPR015424">
    <property type="entry name" value="PyrdxlP-dep_Trfase"/>
</dbReference>
<dbReference type="Proteomes" id="UP000186851">
    <property type="component" value="Chromosome"/>
</dbReference>
<evidence type="ECO:0000259" key="8">
    <source>
        <dbReference type="Pfam" id="PF00266"/>
    </source>
</evidence>
<reference evidence="9" key="2">
    <citation type="journal article" date="2022" name="Nat. Microbiol.">
        <title>A closed Candidatus Odinarchaeum chromosome exposes Asgard archaeal viruses.</title>
        <authorList>
            <person name="Tamarit D."/>
            <person name="Caceres E.F."/>
            <person name="Krupovic M."/>
            <person name="Nijland R."/>
            <person name="Eme L."/>
            <person name="Robinson N.P."/>
            <person name="Ettema T.J.G."/>
        </authorList>
    </citation>
    <scope>NUCLEOTIDE SEQUENCE</scope>
    <source>
        <strain evidence="9">LCB_4</strain>
    </source>
</reference>
<dbReference type="KEGG" id="oyw:OdinLCB4_006500"/>
<dbReference type="InterPro" id="IPR016454">
    <property type="entry name" value="Cysteine_dSase"/>
</dbReference>
<dbReference type="GO" id="GO:0016740">
    <property type="term" value="F:transferase activity"/>
    <property type="evidence" value="ECO:0007669"/>
    <property type="project" value="UniProtKB-KW"/>
</dbReference>
<dbReference type="Gene3D" id="3.90.1150.10">
    <property type="entry name" value="Aspartate Aminotransferase, domain 1"/>
    <property type="match status" value="1"/>
</dbReference>
<dbReference type="PANTHER" id="PTHR11601">
    <property type="entry name" value="CYSTEINE DESULFURYLASE FAMILY MEMBER"/>
    <property type="match status" value="1"/>
</dbReference>
<feature type="domain" description="Aminotransferase class V" evidence="8">
    <location>
        <begin position="4"/>
        <end position="367"/>
    </location>
</feature>
<evidence type="ECO:0000256" key="2">
    <source>
        <dbReference type="ARBA" id="ARBA00006490"/>
    </source>
</evidence>
<comment type="cofactor">
    <cofactor evidence="1">
        <name>pyridoxal 5'-phosphate</name>
        <dbReference type="ChEBI" id="CHEBI:597326"/>
    </cofactor>
</comment>
<proteinExistence type="inferred from homology"/>
<evidence type="ECO:0000256" key="1">
    <source>
        <dbReference type="ARBA" id="ARBA00001933"/>
    </source>
</evidence>
<dbReference type="PIRSF" id="PIRSF005572">
    <property type="entry name" value="NifS"/>
    <property type="match status" value="1"/>
</dbReference>
<dbReference type="Pfam" id="PF00266">
    <property type="entry name" value="Aminotran_5"/>
    <property type="match status" value="1"/>
</dbReference>
<organism evidence="9 10">
    <name type="scientific">Odinarchaeota yellowstonii (strain LCB_4)</name>
    <dbReference type="NCBI Taxonomy" id="1841599"/>
    <lineage>
        <taxon>Archaea</taxon>
        <taxon>Promethearchaeati</taxon>
        <taxon>Candidatus Odinarchaeota</taxon>
        <taxon>Candidatus Odinarchaeia</taxon>
        <taxon>Candidatus Odinarchaeales</taxon>
        <taxon>Candidatus Odinarchaeaceae</taxon>
        <taxon>Candidatus Odinarchaeum</taxon>
    </lineage>
</organism>